<name>A0A3B0X0G7_9ZZZZ</name>
<reference evidence="1" key="1">
    <citation type="submission" date="2018-06" db="EMBL/GenBank/DDBJ databases">
        <authorList>
            <person name="Zhirakovskaya E."/>
        </authorList>
    </citation>
    <scope>NUCLEOTIDE SEQUENCE</scope>
</reference>
<gene>
    <name evidence="1" type="ORF">MNBD_GAMMA07-2005</name>
</gene>
<accession>A0A3B0X0G7</accession>
<sequence>MKIIGNIKKMQTQLNDTVRYHLPIGDDLIDMNAFIGSEIKLSYSGTINCVACDRKIKKSFNQGFCYPCFQSLAQCDSCIIKPEKCHYTEGTCREPQWGEEFCLKEHIVYLANSSGLKVGITRGTQVPTRWMDQGATQAIPIFSVKNRLTSGQVEVLFKNHVADKTSWQKMLKGTAATLNMPARRDELYALCKTEINELSTALDSDAITYLQDAETVDINFPVTEYPEKVKSFNFDKTPEITGVLKGIKGQYLILEHGVLNIRKFGGYQITLEA</sequence>
<protein>
    <recommendedName>
        <fullName evidence="2">DUF2797 domain-containing protein</fullName>
    </recommendedName>
</protein>
<evidence type="ECO:0008006" key="2">
    <source>
        <dbReference type="Google" id="ProtNLM"/>
    </source>
</evidence>
<evidence type="ECO:0000313" key="1">
    <source>
        <dbReference type="EMBL" id="VAW55029.1"/>
    </source>
</evidence>
<dbReference type="EMBL" id="UOFF01000076">
    <property type="protein sequence ID" value="VAW55029.1"/>
    <property type="molecule type" value="Genomic_DNA"/>
</dbReference>
<dbReference type="AlphaFoldDB" id="A0A3B0X0G7"/>
<proteinExistence type="predicted"/>
<dbReference type="InterPro" id="IPR021246">
    <property type="entry name" value="DUF2797"/>
</dbReference>
<organism evidence="1">
    <name type="scientific">hydrothermal vent metagenome</name>
    <dbReference type="NCBI Taxonomy" id="652676"/>
    <lineage>
        <taxon>unclassified sequences</taxon>
        <taxon>metagenomes</taxon>
        <taxon>ecological metagenomes</taxon>
    </lineage>
</organism>
<dbReference type="Pfam" id="PF10977">
    <property type="entry name" value="DUF2797"/>
    <property type="match status" value="1"/>
</dbReference>